<dbReference type="VEuPathDB" id="FungiDB:PC110_g20911"/>
<comment type="caution">
    <text evidence="4">The sequence shown here is derived from an EMBL/GenBank/DDBJ whole genome shotgun (WGS) entry which is preliminary data.</text>
</comment>
<dbReference type="Proteomes" id="UP000736787">
    <property type="component" value="Unassembled WGS sequence"/>
</dbReference>
<evidence type="ECO:0000256" key="1">
    <source>
        <dbReference type="SAM" id="MobiDB-lite"/>
    </source>
</evidence>
<dbReference type="InterPro" id="IPR056924">
    <property type="entry name" value="SH3_Tf2-1"/>
</dbReference>
<evidence type="ECO:0000313" key="3">
    <source>
        <dbReference type="EMBL" id="KAG2890818.1"/>
    </source>
</evidence>
<dbReference type="EMBL" id="RCMK01001628">
    <property type="protein sequence ID" value="KAG2890818.1"/>
    <property type="molecule type" value="Genomic_DNA"/>
</dbReference>
<feature type="domain" description="Tf2-1-like SH3-like" evidence="2">
    <location>
        <begin position="2"/>
        <end position="62"/>
    </location>
</feature>
<keyword evidence="5" id="KW-1185">Reference proteome</keyword>
<sequence length="282" mass="30864">MGDRVLLSTAGIAPTSVTNELAPRVVGPFKVTKVVGDAYTLQLPPAIRQHPTFYVDRLRRYHPATIPGDADDHPRPSPRALHAPRPGSVQCDAARDSPAPADPDAARPQCPPSAHDPPFRRDGPAPLVDSASNLRHIVDRILEHDDLHGLSTLPPLRRGVTWCAGWAPCQIVGNLVPFFSPTFRTAWRRTRQASYRLRMARPPIAPCLVKGSLVSPDYASLHSRYWYRFDDPLPLGSVGSREVAPTAARTILLHNARSSIGDPSHPIAGRLALPPHRRTTEA</sequence>
<feature type="region of interest" description="Disordered" evidence="1">
    <location>
        <begin position="64"/>
        <end position="126"/>
    </location>
</feature>
<evidence type="ECO:0000313" key="4">
    <source>
        <dbReference type="EMBL" id="RAW22648.1"/>
    </source>
</evidence>
<organism evidence="4 5">
    <name type="scientific">Phytophthora cactorum</name>
    <dbReference type="NCBI Taxonomy" id="29920"/>
    <lineage>
        <taxon>Eukaryota</taxon>
        <taxon>Sar</taxon>
        <taxon>Stramenopiles</taxon>
        <taxon>Oomycota</taxon>
        <taxon>Peronosporomycetes</taxon>
        <taxon>Peronosporales</taxon>
        <taxon>Peronosporaceae</taxon>
        <taxon>Phytophthora</taxon>
    </lineage>
</organism>
<gene>
    <name evidence="4" type="ORF">PC110_g20911</name>
    <name evidence="3" type="ORF">PC117_g24383</name>
</gene>
<reference evidence="4 5" key="1">
    <citation type="submission" date="2018-01" db="EMBL/GenBank/DDBJ databases">
        <title>Draft genome of the strawberry crown rot pathogen Phytophthora cactorum.</title>
        <authorList>
            <person name="Armitage A.D."/>
            <person name="Lysoe E."/>
            <person name="Nellist C.F."/>
            <person name="Harrison R.J."/>
            <person name="Brurberg M.B."/>
        </authorList>
    </citation>
    <scope>NUCLEOTIDE SEQUENCE [LARGE SCALE GENOMIC DNA]</scope>
    <source>
        <strain evidence="4 5">10300</strain>
    </source>
</reference>
<proteinExistence type="predicted"/>
<evidence type="ECO:0000259" key="2">
    <source>
        <dbReference type="Pfam" id="PF24626"/>
    </source>
</evidence>
<dbReference type="AlphaFoldDB" id="A0A329RH75"/>
<accession>A0A329RH75</accession>
<feature type="compositionally biased region" description="Low complexity" evidence="1">
    <location>
        <begin position="96"/>
        <end position="108"/>
    </location>
</feature>
<name>A0A329RH75_9STRA</name>
<protein>
    <recommendedName>
        <fullName evidence="2">Tf2-1-like SH3-like domain-containing protein</fullName>
    </recommendedName>
</protein>
<evidence type="ECO:0000313" key="5">
    <source>
        <dbReference type="Proteomes" id="UP000251314"/>
    </source>
</evidence>
<dbReference type="EMBL" id="MJFZ01001248">
    <property type="protein sequence ID" value="RAW22648.1"/>
    <property type="molecule type" value="Genomic_DNA"/>
</dbReference>
<reference evidence="3" key="2">
    <citation type="submission" date="2018-10" db="EMBL/GenBank/DDBJ databases">
        <title>Effector identification in a new, highly contiguous assembly of the strawberry crown rot pathogen Phytophthora cactorum.</title>
        <authorList>
            <person name="Armitage A.D."/>
            <person name="Nellist C.F."/>
            <person name="Bates H."/>
            <person name="Vickerstaff R.J."/>
            <person name="Harrison R.J."/>
        </authorList>
    </citation>
    <scope>NUCLEOTIDE SEQUENCE</scope>
    <source>
        <strain evidence="3">4040</strain>
    </source>
</reference>
<dbReference type="Proteomes" id="UP000251314">
    <property type="component" value="Unassembled WGS sequence"/>
</dbReference>
<dbReference type="Pfam" id="PF24626">
    <property type="entry name" value="SH3_Tf2-1"/>
    <property type="match status" value="1"/>
</dbReference>
<dbReference type="OrthoDB" id="116372at2759"/>